<reference evidence="6 7" key="1">
    <citation type="submission" date="2024-08" db="EMBL/GenBank/DDBJ databases">
        <title>Two novel Cytobacillus novel species.</title>
        <authorList>
            <person name="Liu G."/>
        </authorList>
    </citation>
    <scope>NUCLEOTIDE SEQUENCE [LARGE SCALE GENOMIC DNA]</scope>
    <source>
        <strain evidence="6 7">FJAT-53684</strain>
    </source>
</reference>
<evidence type="ECO:0000256" key="2">
    <source>
        <dbReference type="ARBA" id="ARBA00011322"/>
    </source>
</evidence>
<evidence type="ECO:0000256" key="3">
    <source>
        <dbReference type="ARBA" id="ARBA00013368"/>
    </source>
</evidence>
<dbReference type="InterPro" id="IPR027417">
    <property type="entry name" value="P-loop_NTPase"/>
</dbReference>
<proteinExistence type="inferred from homology"/>
<comment type="similarity">
    <text evidence="1">Belongs to the SMC family. SbcC subfamily.</text>
</comment>
<evidence type="ECO:0000313" key="7">
    <source>
        <dbReference type="Proteomes" id="UP001601058"/>
    </source>
</evidence>
<dbReference type="SUPFAM" id="SSF52540">
    <property type="entry name" value="P-loop containing nucleoside triphosphate hydrolases"/>
    <property type="match status" value="1"/>
</dbReference>
<evidence type="ECO:0000313" key="6">
    <source>
        <dbReference type="EMBL" id="MFE8698450.1"/>
    </source>
</evidence>
<evidence type="ECO:0000259" key="5">
    <source>
        <dbReference type="Pfam" id="PF13476"/>
    </source>
</evidence>
<evidence type="ECO:0000256" key="1">
    <source>
        <dbReference type="ARBA" id="ARBA00006930"/>
    </source>
</evidence>
<protein>
    <recommendedName>
        <fullName evidence="3">Nuclease SbcCD subunit C</fullName>
    </recommendedName>
</protein>
<accession>A0ABW6K570</accession>
<feature type="coiled-coil region" evidence="4">
    <location>
        <begin position="206"/>
        <end position="336"/>
    </location>
</feature>
<feature type="coiled-coil region" evidence="4">
    <location>
        <begin position="454"/>
        <end position="481"/>
    </location>
</feature>
<comment type="subunit">
    <text evidence="2">Heterodimer of SbcC and SbcD.</text>
</comment>
<dbReference type="EMBL" id="JBIACJ010000014">
    <property type="protein sequence ID" value="MFE8698450.1"/>
    <property type="molecule type" value="Genomic_DNA"/>
</dbReference>
<dbReference type="Gene3D" id="3.40.50.300">
    <property type="entry name" value="P-loop containing nucleotide triphosphate hydrolases"/>
    <property type="match status" value="2"/>
</dbReference>
<feature type="domain" description="Rad50/SbcC-type AAA" evidence="5">
    <location>
        <begin position="5"/>
        <end position="283"/>
    </location>
</feature>
<dbReference type="NCBIfam" id="TIGR03185">
    <property type="entry name" value="DNA_S_dndD"/>
    <property type="match status" value="1"/>
</dbReference>
<dbReference type="InterPro" id="IPR017599">
    <property type="entry name" value="DNA_S_DndD"/>
</dbReference>
<dbReference type="Proteomes" id="UP001601058">
    <property type="component" value="Unassembled WGS sequence"/>
</dbReference>
<sequence>MRFKKLTIENYKSFQFPTEIHFPDGQNSKSIFLIGGMNGAGKTSIMEGINLCLYGGKVENLFRSINRKQLALGNAGVSFELEMEMDDASLLIVKRSWSAGVIDKPRAKDLIERLVVVRDGKRVSVQNKQIWQDFIRATIPPGITQFFFFDGEKIQEIAADDHSEVRLKSSLEAALGIEYINKLSSDLLYIKQEERKGFIEISDEDLEFKESELKLQKSKLSRLNKERDEIREDLESFKTQYEEAKKRFQANFNVEPETRDAIREIEKRRIQRTNRINQVESEIRNLCENYLPYSLLGSFFDGIKKQIDRERESAQSEAIKENAEKLARKIVRAVEEPEPIFNEPLSSEKMVVLEKRISALLSEGDSQNVSNKILNISDRDAVNIIQKIDYLENSDIFLLLPLLEEKRELQIEVNKMEATLQSGVKTDSEKEIFDELQSEMESCTTQIGRKTEQLRILEEDILTLDKKIKDIEIEIEKLYEKHNVSKVKADFINECDAIAGLLNQFIIRMRKNKVHLLQEKTFEMYKLLSTKSGLIKDITIDAKSFEIRISDRNGHEIKKSGLSAGEKEVFALSLLWGLAQTSEVKLPIIIDTPLSRLDSTHRDNIIRNYFPNAGEQVIILSTDTEIDNNYYRTLQSHLSGAASLEFNQQQELTTLKTGYFWEA</sequence>
<dbReference type="RefSeq" id="WP_389222850.1">
    <property type="nucleotide sequence ID" value="NZ_JBIACJ010000014.1"/>
</dbReference>
<keyword evidence="7" id="KW-1185">Reference proteome</keyword>
<evidence type="ECO:0000256" key="4">
    <source>
        <dbReference type="SAM" id="Coils"/>
    </source>
</evidence>
<dbReference type="InterPro" id="IPR038729">
    <property type="entry name" value="Rad50/SbcC_AAA"/>
</dbReference>
<keyword evidence="4" id="KW-0175">Coiled coil</keyword>
<dbReference type="PANTHER" id="PTHR32114:SF2">
    <property type="entry name" value="ABC TRANSPORTER ABCH.3"/>
    <property type="match status" value="1"/>
</dbReference>
<comment type="caution">
    <text evidence="6">The sequence shown here is derived from an EMBL/GenBank/DDBJ whole genome shotgun (WGS) entry which is preliminary data.</text>
</comment>
<name>A0ABW6K570_9BACI</name>
<organism evidence="6 7">
    <name type="scientific">Cytobacillus mangrovibacter</name>
    <dbReference type="NCBI Taxonomy" id="3299024"/>
    <lineage>
        <taxon>Bacteria</taxon>
        <taxon>Bacillati</taxon>
        <taxon>Bacillota</taxon>
        <taxon>Bacilli</taxon>
        <taxon>Bacillales</taxon>
        <taxon>Bacillaceae</taxon>
        <taxon>Cytobacillus</taxon>
    </lineage>
</organism>
<dbReference type="PANTHER" id="PTHR32114">
    <property type="entry name" value="ABC TRANSPORTER ABCH.3"/>
    <property type="match status" value="1"/>
</dbReference>
<dbReference type="Pfam" id="PF13476">
    <property type="entry name" value="AAA_23"/>
    <property type="match status" value="1"/>
</dbReference>
<gene>
    <name evidence="6" type="primary">dndD</name>
    <name evidence="6" type="ORF">ACFYKT_19260</name>
</gene>